<evidence type="ECO:0000259" key="9">
    <source>
        <dbReference type="Pfam" id="PF07715"/>
    </source>
</evidence>
<dbReference type="NCBIfam" id="TIGR04057">
    <property type="entry name" value="SusC_RagA_signa"/>
    <property type="match status" value="1"/>
</dbReference>
<accession>A0A3P1Z5E6</accession>
<proteinExistence type="inferred from homology"/>
<dbReference type="InterPro" id="IPR012910">
    <property type="entry name" value="Plug_dom"/>
</dbReference>
<protein>
    <submittedName>
        <fullName evidence="10">TonB-dependent receptor</fullName>
    </submittedName>
</protein>
<dbReference type="InterPro" id="IPR008969">
    <property type="entry name" value="CarboxyPept-like_regulatory"/>
</dbReference>
<evidence type="ECO:0000256" key="8">
    <source>
        <dbReference type="SAM" id="SignalP"/>
    </source>
</evidence>
<dbReference type="Pfam" id="PF07715">
    <property type="entry name" value="Plug"/>
    <property type="match status" value="1"/>
</dbReference>
<comment type="subcellular location">
    <subcellularLocation>
        <location evidence="1 7">Cell outer membrane</location>
        <topology evidence="1 7">Multi-pass membrane protein</topology>
    </subcellularLocation>
</comment>
<dbReference type="AlphaFoldDB" id="A0A3P1Z5E6"/>
<keyword evidence="4 7" id="KW-0812">Transmembrane</keyword>
<comment type="similarity">
    <text evidence="7">Belongs to the TonB-dependent receptor family.</text>
</comment>
<dbReference type="InterPro" id="IPR036942">
    <property type="entry name" value="Beta-barrel_TonB_sf"/>
</dbReference>
<name>A0A3P1Z5E6_TANFO</name>
<feature type="signal peptide" evidence="8">
    <location>
        <begin position="1"/>
        <end position="19"/>
    </location>
</feature>
<dbReference type="InterPro" id="IPR023997">
    <property type="entry name" value="TonB-dep_OMP_SusC/RagA_CS"/>
</dbReference>
<keyword evidence="5 7" id="KW-0472">Membrane</keyword>
<dbReference type="Gene3D" id="2.170.130.10">
    <property type="entry name" value="TonB-dependent receptor, plug domain"/>
    <property type="match status" value="1"/>
</dbReference>
<sequence>MKNIFMLCMALTMSFQIMAQQRRITGTIVDSKDKSAMIGANIMEKGTSNGTITDVNGNFSLNAISANPVLVISSIGYRTLEVPVGTRNKLNLQMEEDTELLDEVVVVGYGTMKKRDLSGAVTQIRGDEIMKNNPVDLSQGLQGKIAGVIVNQSDGAPGGGVSIQVRGANSFSTSTQPLYIIDGVPFDTNATPTSKTNDNNNQTSNPLAFINPHNIQSIEVLKDASATAIYGSRGANGVVIITTKRGESSSARVEFTSNFSTSRIAKRVEVLNAYGYANYINEQYVNSYRYSNRPYSVLPYPGIWHYPTNADGTQDFTSGKYQPKPSDFLNPGIYTDAHGNQTSVGLADWQDLIYQNGASQEYNINVSGGSDKGWYSFSGNYLNQTGVIKKSGFTRYTLSTNLGRKIHDWLEMGMNIIYTNTDTDFAKTSAYDYGIIRSSLIFPPTYDPNIDTSTSDQLNWLAANPHAYINSSKDHLKSVNIFSSSYMEVKLLPFLKFRQNLGFSYNGNNRGTYYGRHTQEGAASSNINGRAGQADNWYQGITSESIVTFDKSFKQLHTVNAVAGFTAERADWGNKSMSATNFPNDLTNEYDMSQGLNPGKLISDRGASTLASFLGRINYTLMEKYIFTASYRADGSSKFTQKNKWAGFLSGAFAWRVSEETFVKNLKVFSNLKVRLSYGETGNQGIGSYRTLPMLSTANYPFDGSLNSGFAQVDWRGPVADDLRWETTSQYNAGLDLGILNGRINFTVDYYRKKTRDLLQEVQIPSSTGFRNMMINSGYVTNEGLEISGKFYLLQNTPLKWNIDANIAFNRNKIGGLEADQYANRLWYKADEVFLQRNGMPIGAIYGYAEDGFYDNLAEVLASPDPEIRNKGKAMIGEIKYRNFDNDPAITSADRVIIGDVNPDFVYGITNNLIWKNFNLSFFFQGSQGNDIFNGNLMDISMGNIGNITQTAYDGRWTEENSAEAAWPKAIATYDRTMLISDRYVEDGSYLKLKNISLGYMWNPKFKGISQINMYAGATNLFTLTGYSWFDPEVNAFGADASRRGIDIYSYPASRTFSLGLKITF</sequence>
<dbReference type="Proteomes" id="UP000279860">
    <property type="component" value="Unassembled WGS sequence"/>
</dbReference>
<organism evidence="10 11">
    <name type="scientific">Tannerella forsythia</name>
    <name type="common">Bacteroides forsythus</name>
    <dbReference type="NCBI Taxonomy" id="28112"/>
    <lineage>
        <taxon>Bacteria</taxon>
        <taxon>Pseudomonadati</taxon>
        <taxon>Bacteroidota</taxon>
        <taxon>Bacteroidia</taxon>
        <taxon>Bacteroidales</taxon>
        <taxon>Tannerellaceae</taxon>
        <taxon>Tannerella</taxon>
    </lineage>
</organism>
<dbReference type="InterPro" id="IPR039426">
    <property type="entry name" value="TonB-dep_rcpt-like"/>
</dbReference>
<comment type="caution">
    <text evidence="10">The sequence shown here is derived from an EMBL/GenBank/DDBJ whole genome shotgun (WGS) entry which is preliminary data.</text>
</comment>
<evidence type="ECO:0000256" key="7">
    <source>
        <dbReference type="PROSITE-ProRule" id="PRU01360"/>
    </source>
</evidence>
<feature type="domain" description="TonB-dependent receptor plug" evidence="9">
    <location>
        <begin position="113"/>
        <end position="238"/>
    </location>
</feature>
<dbReference type="InterPro" id="IPR023996">
    <property type="entry name" value="TonB-dep_OMP_SusC/RagA"/>
</dbReference>
<keyword evidence="3 7" id="KW-1134">Transmembrane beta strand</keyword>
<evidence type="ECO:0000256" key="4">
    <source>
        <dbReference type="ARBA" id="ARBA00022692"/>
    </source>
</evidence>
<dbReference type="Pfam" id="PF13715">
    <property type="entry name" value="CarbopepD_reg_2"/>
    <property type="match status" value="1"/>
</dbReference>
<evidence type="ECO:0000313" key="10">
    <source>
        <dbReference type="EMBL" id="RRD78474.1"/>
    </source>
</evidence>
<dbReference type="PROSITE" id="PS52016">
    <property type="entry name" value="TONB_DEPENDENT_REC_3"/>
    <property type="match status" value="1"/>
</dbReference>
<dbReference type="SUPFAM" id="SSF56935">
    <property type="entry name" value="Porins"/>
    <property type="match status" value="1"/>
</dbReference>
<keyword evidence="8" id="KW-0732">Signal</keyword>
<dbReference type="Gene3D" id="2.40.170.20">
    <property type="entry name" value="TonB-dependent receptor, beta-barrel domain"/>
    <property type="match status" value="1"/>
</dbReference>
<dbReference type="RefSeq" id="WP_124789257.1">
    <property type="nucleotide sequence ID" value="NZ_RQYN01000004.1"/>
</dbReference>
<evidence type="ECO:0000256" key="6">
    <source>
        <dbReference type="ARBA" id="ARBA00023237"/>
    </source>
</evidence>
<keyword evidence="2 7" id="KW-0813">Transport</keyword>
<feature type="chain" id="PRO_5018084889" evidence="8">
    <location>
        <begin position="20"/>
        <end position="1065"/>
    </location>
</feature>
<evidence type="ECO:0000256" key="5">
    <source>
        <dbReference type="ARBA" id="ARBA00023136"/>
    </source>
</evidence>
<dbReference type="NCBIfam" id="TIGR04056">
    <property type="entry name" value="OMP_RagA_SusC"/>
    <property type="match status" value="1"/>
</dbReference>
<evidence type="ECO:0000256" key="3">
    <source>
        <dbReference type="ARBA" id="ARBA00022452"/>
    </source>
</evidence>
<dbReference type="FunFam" id="2.170.130.10:FF:000008">
    <property type="entry name" value="SusC/RagA family TonB-linked outer membrane protein"/>
    <property type="match status" value="1"/>
</dbReference>
<evidence type="ECO:0000313" key="11">
    <source>
        <dbReference type="Proteomes" id="UP000279860"/>
    </source>
</evidence>
<keyword evidence="6 7" id="KW-0998">Cell outer membrane</keyword>
<keyword evidence="10" id="KW-0675">Receptor</keyword>
<gene>
    <name evidence="10" type="ORF">EII41_02250</name>
</gene>
<dbReference type="Gene3D" id="2.60.40.1120">
    <property type="entry name" value="Carboxypeptidase-like, regulatory domain"/>
    <property type="match status" value="1"/>
</dbReference>
<dbReference type="InterPro" id="IPR037066">
    <property type="entry name" value="Plug_dom_sf"/>
</dbReference>
<dbReference type="GO" id="GO:0009279">
    <property type="term" value="C:cell outer membrane"/>
    <property type="evidence" value="ECO:0007669"/>
    <property type="project" value="UniProtKB-SubCell"/>
</dbReference>
<evidence type="ECO:0000256" key="1">
    <source>
        <dbReference type="ARBA" id="ARBA00004571"/>
    </source>
</evidence>
<dbReference type="EMBL" id="RQYN01000004">
    <property type="protein sequence ID" value="RRD78474.1"/>
    <property type="molecule type" value="Genomic_DNA"/>
</dbReference>
<dbReference type="SUPFAM" id="SSF49464">
    <property type="entry name" value="Carboxypeptidase regulatory domain-like"/>
    <property type="match status" value="1"/>
</dbReference>
<reference evidence="10 11" key="1">
    <citation type="submission" date="2018-11" db="EMBL/GenBank/DDBJ databases">
        <title>Genomes From Bacteria Associated with the Canine Oral Cavity: a Test Case for Automated Genome-Based Taxonomic Assignment.</title>
        <authorList>
            <person name="Coil D.A."/>
            <person name="Jospin G."/>
            <person name="Darling A.E."/>
            <person name="Wallis C."/>
            <person name="Davis I.J."/>
            <person name="Harris S."/>
            <person name="Eisen J.A."/>
            <person name="Holcombe L.J."/>
            <person name="O'Flynn C."/>
        </authorList>
    </citation>
    <scope>NUCLEOTIDE SEQUENCE [LARGE SCALE GENOMIC DNA]</scope>
    <source>
        <strain evidence="10 11">OH1426_COT-023</strain>
    </source>
</reference>
<evidence type="ECO:0000256" key="2">
    <source>
        <dbReference type="ARBA" id="ARBA00022448"/>
    </source>
</evidence>